<evidence type="ECO:0000256" key="1">
    <source>
        <dbReference type="ARBA" id="ARBA00023002"/>
    </source>
</evidence>
<dbReference type="AlphaFoldDB" id="A0A3N0EE99"/>
<dbReference type="OrthoDB" id="9768793at2"/>
<dbReference type="InterPro" id="IPR050791">
    <property type="entry name" value="Aldo-Keto_reductase"/>
</dbReference>
<reference evidence="3 4" key="1">
    <citation type="submission" date="2018-11" db="EMBL/GenBank/DDBJ databases">
        <title>The genome draft of YIM 96095.</title>
        <authorList>
            <person name="Tang S.-K."/>
            <person name="Chunyu W.-X."/>
            <person name="Feng Y.-Z."/>
        </authorList>
    </citation>
    <scope>NUCLEOTIDE SEQUENCE [LARGE SCALE GENOMIC DNA]</scope>
    <source>
        <strain evidence="3 4">YIM 96095</strain>
    </source>
</reference>
<evidence type="ECO:0000313" key="3">
    <source>
        <dbReference type="EMBL" id="RNL86141.1"/>
    </source>
</evidence>
<feature type="domain" description="NADP-dependent oxidoreductase" evidence="2">
    <location>
        <begin position="16"/>
        <end position="307"/>
    </location>
</feature>
<dbReference type="SUPFAM" id="SSF51430">
    <property type="entry name" value="NAD(P)-linked oxidoreductase"/>
    <property type="match status" value="1"/>
</dbReference>
<dbReference type="EMBL" id="RJMB01000004">
    <property type="protein sequence ID" value="RNL86141.1"/>
    <property type="molecule type" value="Genomic_DNA"/>
</dbReference>
<dbReference type="InterPro" id="IPR036812">
    <property type="entry name" value="NAD(P)_OxRdtase_dom_sf"/>
</dbReference>
<comment type="caution">
    <text evidence="3">The sequence shown here is derived from an EMBL/GenBank/DDBJ whole genome shotgun (WGS) entry which is preliminary data.</text>
</comment>
<keyword evidence="4" id="KW-1185">Reference proteome</keyword>
<dbReference type="PANTHER" id="PTHR43625:SF40">
    <property type="entry name" value="ALDO-KETO REDUCTASE YAKC [NADP(+)]"/>
    <property type="match status" value="1"/>
</dbReference>
<dbReference type="GO" id="GO:0005737">
    <property type="term" value="C:cytoplasm"/>
    <property type="evidence" value="ECO:0007669"/>
    <property type="project" value="TreeGrafter"/>
</dbReference>
<dbReference type="Pfam" id="PF00248">
    <property type="entry name" value="Aldo_ket_red"/>
    <property type="match status" value="1"/>
</dbReference>
<gene>
    <name evidence="3" type="ORF">EFW17_06355</name>
</gene>
<keyword evidence="1" id="KW-0560">Oxidoreductase</keyword>
<sequence>MLTRTAAIPGRTLSALGLGCMGMSDFYGATDRGRSVATVRHALDHGITILDTGDLYGMGHNELLLREALRDRRREDVFIAVKFGPQRDPAGRFVGIDCGPAAVKNSLAHTLTRLGTDYVDLYQPARLDPAVPIEETVGAIAEMRQAGHVGHIGLSEVSADTLRRAHAEHAISWLQIEYSLLSRGIEREILPVCRELGVAVSAYGVLSRGLLSGRWSASTTLDSGDLRSRLPRFQQGRLEHNLRLVDGVRRVAEDKGVSVAQLALAWVLSRGEDIIPLVGTRSPERLAESLDAAEISLSERDLARLDAEVPSDAVVGERYDAEQMTLLDSERS</sequence>
<proteinExistence type="predicted"/>
<protein>
    <submittedName>
        <fullName evidence="3">Aldo/keto reductase</fullName>
    </submittedName>
</protein>
<dbReference type="PANTHER" id="PTHR43625">
    <property type="entry name" value="AFLATOXIN B1 ALDEHYDE REDUCTASE"/>
    <property type="match status" value="1"/>
</dbReference>
<dbReference type="GO" id="GO:0016491">
    <property type="term" value="F:oxidoreductase activity"/>
    <property type="evidence" value="ECO:0007669"/>
    <property type="project" value="UniProtKB-KW"/>
</dbReference>
<name>A0A3N0EE99_9ACTN</name>
<dbReference type="InterPro" id="IPR023210">
    <property type="entry name" value="NADP_OxRdtase_dom"/>
</dbReference>
<evidence type="ECO:0000259" key="2">
    <source>
        <dbReference type="Pfam" id="PF00248"/>
    </source>
</evidence>
<dbReference type="Proteomes" id="UP000269198">
    <property type="component" value="Unassembled WGS sequence"/>
</dbReference>
<organism evidence="3 4">
    <name type="scientific">Halostreptopolyspora alba</name>
    <dbReference type="NCBI Taxonomy" id="2487137"/>
    <lineage>
        <taxon>Bacteria</taxon>
        <taxon>Bacillati</taxon>
        <taxon>Actinomycetota</taxon>
        <taxon>Actinomycetes</taxon>
        <taxon>Streptosporangiales</taxon>
        <taxon>Nocardiopsidaceae</taxon>
        <taxon>Halostreptopolyspora</taxon>
    </lineage>
</organism>
<dbReference type="Gene3D" id="3.20.20.100">
    <property type="entry name" value="NADP-dependent oxidoreductase domain"/>
    <property type="match status" value="1"/>
</dbReference>
<evidence type="ECO:0000313" key="4">
    <source>
        <dbReference type="Proteomes" id="UP000269198"/>
    </source>
</evidence>
<accession>A0A3N0EE99</accession>